<organism evidence="1 2">
    <name type="scientific">Saccharomyces pastorianus</name>
    <name type="common">Lager yeast</name>
    <name type="synonym">Saccharomyces cerevisiae x Saccharomyces eubayanus</name>
    <dbReference type="NCBI Taxonomy" id="27292"/>
    <lineage>
        <taxon>Eukaryota</taxon>
        <taxon>Fungi</taxon>
        <taxon>Dikarya</taxon>
        <taxon>Ascomycota</taxon>
        <taxon>Saccharomycotina</taxon>
        <taxon>Saccharomycetes</taxon>
        <taxon>Saccharomycetales</taxon>
        <taxon>Saccharomycetaceae</taxon>
        <taxon>Saccharomyces</taxon>
    </lineage>
</organism>
<protein>
    <submittedName>
        <fullName evidence="1">MIOREX complex component 5</fullName>
    </submittedName>
</protein>
<evidence type="ECO:0000313" key="2">
    <source>
        <dbReference type="Proteomes" id="UP000501346"/>
    </source>
</evidence>
<evidence type="ECO:0000313" key="1">
    <source>
        <dbReference type="EMBL" id="QID80330.1"/>
    </source>
</evidence>
<dbReference type="Proteomes" id="UP000501346">
    <property type="component" value="Chromosome ScX-SeX"/>
</dbReference>
<reference evidence="1 2" key="1">
    <citation type="journal article" date="2019" name="BMC Genomics">
        <title>Chromosome level assembly and comparative genome analysis confirm lager-brewing yeasts originated from a single hybridization.</title>
        <authorList>
            <person name="Salazar A.N."/>
            <person name="Gorter de Vries A.R."/>
            <person name="van den Broek M."/>
            <person name="Brouwers N."/>
            <person name="de la Torre Cortes P."/>
            <person name="Kuijpers N.G.A."/>
            <person name="Daran J.G."/>
            <person name="Abeel T."/>
        </authorList>
    </citation>
    <scope>NUCLEOTIDE SEQUENCE [LARGE SCALE GENOMIC DNA]</scope>
    <source>
        <strain evidence="1 2">CBS 1483</strain>
    </source>
</reference>
<sequence length="382" mass="44924">MRRTFSQLATRLLKSKDDELKSTLKYLTKGPVKLLGPLFESSEVNEQGSLLNRSRTKENNLQNHHIENILRILNSNLPEVESKKQKVAVHYDVLFSHLNSIVTQATDNKSSSSKELQGSSSEDLYDRLLLLQYMGKLTNVRQITEILLSKNFNKFDKVWEHRALFDEYQRVVISILLYYRTHDVQIRKDYEPRWLSDYSDLPFPLRRLLWRCLTFNVSEENIHQNTIHYIKLLGANWRNNDLILIYQSLYEKSHILPDLTVLNHNKDDGFSFTQNQILLVRILRAISKCVEEEPKLVKKWLIDIVKLSIQSKIMLESPKKPSTPIMDQYKFIRSLDISIRSIHRTCQDKLIFEDLQVNLGSVLKMINEEEHELKTHLPLNLI</sequence>
<dbReference type="EMBL" id="CP048991">
    <property type="protein sequence ID" value="QID80330.1"/>
    <property type="molecule type" value="Genomic_DNA"/>
</dbReference>
<name>A0A6C1DUN3_SACPS</name>
<dbReference type="AlphaFoldDB" id="A0A6C1DUN3"/>
<accession>A0A6C1DUN3</accession>
<keyword evidence="2" id="KW-1185">Reference proteome</keyword>
<proteinExistence type="predicted"/>
<gene>
    <name evidence="1" type="primary">MRX5_1</name>
    <name evidence="1" type="ORF">GRS66_002647</name>
</gene>
<dbReference type="OrthoDB" id="4051837at2759"/>